<gene>
    <name evidence="2" type="ORF">A2997_00300</name>
</gene>
<keyword evidence="1" id="KW-0812">Transmembrane</keyword>
<dbReference type="SUPFAM" id="SSF81665">
    <property type="entry name" value="Calcium ATPase, transmembrane domain M"/>
    <property type="match status" value="1"/>
</dbReference>
<dbReference type="AlphaFoldDB" id="A0A1F6WNR2"/>
<accession>A0A1F6WNR2</accession>
<comment type="caution">
    <text evidence="2">The sequence shown here is derived from an EMBL/GenBank/DDBJ whole genome shotgun (WGS) entry which is preliminary data.</text>
</comment>
<feature type="transmembrane region" description="Helical" evidence="1">
    <location>
        <begin position="90"/>
        <end position="109"/>
    </location>
</feature>
<protein>
    <submittedName>
        <fullName evidence="2">Uncharacterized protein</fullName>
    </submittedName>
</protein>
<feature type="transmembrane region" description="Helical" evidence="1">
    <location>
        <begin position="285"/>
        <end position="303"/>
    </location>
</feature>
<name>A0A1F6WNR2_9BACT</name>
<evidence type="ECO:0000256" key="1">
    <source>
        <dbReference type="SAM" id="Phobius"/>
    </source>
</evidence>
<feature type="transmembrane region" description="Helical" evidence="1">
    <location>
        <begin position="12"/>
        <end position="37"/>
    </location>
</feature>
<feature type="transmembrane region" description="Helical" evidence="1">
    <location>
        <begin position="323"/>
        <end position="347"/>
    </location>
</feature>
<feature type="transmembrane region" description="Helical" evidence="1">
    <location>
        <begin position="221"/>
        <end position="241"/>
    </location>
</feature>
<proteinExistence type="predicted"/>
<organism evidence="2 3">
    <name type="scientific">Candidatus Nomurabacteria bacterium RIFCSPLOWO2_01_FULL_36_10b</name>
    <dbReference type="NCBI Taxonomy" id="1801766"/>
    <lineage>
        <taxon>Bacteria</taxon>
        <taxon>Candidatus Nomuraibacteriota</taxon>
    </lineage>
</organism>
<feature type="transmembrane region" description="Helical" evidence="1">
    <location>
        <begin position="43"/>
        <end position="61"/>
    </location>
</feature>
<keyword evidence="1" id="KW-0472">Membrane</keyword>
<dbReference type="Proteomes" id="UP000179448">
    <property type="component" value="Unassembled WGS sequence"/>
</dbReference>
<feature type="transmembrane region" description="Helical" evidence="1">
    <location>
        <begin position="115"/>
        <end position="133"/>
    </location>
</feature>
<evidence type="ECO:0000313" key="2">
    <source>
        <dbReference type="EMBL" id="OGI83531.1"/>
    </source>
</evidence>
<sequence length="354" mass="41407">MIFCKLSSKTLWLSIFHYLHRPSSIFFIFISIILFGLRANVEGILTVLFFITYSIITNFVCEYRYLYEDDNTASKLPFLLMLKHLVRKDTIISAIISIIGVGVYVLMGSGWRESLILVFSLIISFIPYIRILVPQKIVEWQDDRFIIIMSMVFRYAILSSIVTSIILGLPLPVTPPQIMLLGLGSTFFLFLIRHDRTKHPEHRIPHYDIETSQIQILPRQWLIYSIAAMCLICFVILMIMATMWPHGYIPATSLVFLTFGAFLWWGTRRYHIRSSLWTIFRRYSFKVPFSWLSITLFFIYLVLMQTPLFQRAFDFIQLPVRYWILAILVGGTIILLDQLWGVIYWGAHTSRDAA</sequence>
<feature type="transmembrane region" description="Helical" evidence="1">
    <location>
        <begin position="247"/>
        <end position="265"/>
    </location>
</feature>
<feature type="transmembrane region" description="Helical" evidence="1">
    <location>
        <begin position="173"/>
        <end position="192"/>
    </location>
</feature>
<dbReference type="EMBL" id="MFUQ01000015">
    <property type="protein sequence ID" value="OGI83531.1"/>
    <property type="molecule type" value="Genomic_DNA"/>
</dbReference>
<dbReference type="InterPro" id="IPR023298">
    <property type="entry name" value="ATPase_P-typ_TM_dom_sf"/>
</dbReference>
<evidence type="ECO:0000313" key="3">
    <source>
        <dbReference type="Proteomes" id="UP000179448"/>
    </source>
</evidence>
<keyword evidence="1" id="KW-1133">Transmembrane helix</keyword>
<reference evidence="2 3" key="1">
    <citation type="journal article" date="2016" name="Nat. Commun.">
        <title>Thousands of microbial genomes shed light on interconnected biogeochemical processes in an aquifer system.</title>
        <authorList>
            <person name="Anantharaman K."/>
            <person name="Brown C.T."/>
            <person name="Hug L.A."/>
            <person name="Sharon I."/>
            <person name="Castelle C.J."/>
            <person name="Probst A.J."/>
            <person name="Thomas B.C."/>
            <person name="Singh A."/>
            <person name="Wilkins M.J."/>
            <person name="Karaoz U."/>
            <person name="Brodie E.L."/>
            <person name="Williams K.H."/>
            <person name="Hubbard S.S."/>
            <person name="Banfield J.F."/>
        </authorList>
    </citation>
    <scope>NUCLEOTIDE SEQUENCE [LARGE SCALE GENOMIC DNA]</scope>
</reference>
<feature type="transmembrane region" description="Helical" evidence="1">
    <location>
        <begin position="145"/>
        <end position="167"/>
    </location>
</feature>